<dbReference type="CDD" id="cd01763">
    <property type="entry name" value="Ubl_SUMO_like"/>
    <property type="match status" value="1"/>
</dbReference>
<sequence length="436" mass="49398">MSLFKRPAWASTEPSTEADSGKSIFSHSHAYKDIVVDEKRRREAREEKIRAKQERKERKISAKREKEESADRKPSLSPKRRRITLEESEDLLGSVGLPAFKAEESKSPRSASNEGLQLRRSPRSNRFEDRPSVKPVASKLGPLVVVIGDDPASDDDVQIQYEREASPVEQESDDEFAELARQARARNKLRENSTKKSQTPDVKSSTLGQDSVECSINPTPPILDPPIKLFITSRMENTKPLMVYRKLSQRLQEIRQVWCDRQGFSKEFAQTVYLVHRMHKVFDVTTCRSLGLDVNAEGQVTMKGAEGIDGVDQVHLEAVTDDIMEEIRAERKAEERKQQPGLEEEQADGGEEEAPTHEAEQFIRLLFASKDRSQPFKLKVRPSTTISKVMCACKQPFNAAENQNIVLEFDGEQLDPKQTIGDTEIGDLDRIDVRVV</sequence>
<feature type="domain" description="Rad60/SUMO-like" evidence="2">
    <location>
        <begin position="364"/>
        <end position="435"/>
    </location>
</feature>
<dbReference type="SUPFAM" id="SSF54236">
    <property type="entry name" value="Ubiquitin-like"/>
    <property type="match status" value="1"/>
</dbReference>
<protein>
    <recommendedName>
        <fullName evidence="2">Rad60/SUMO-like domain-containing protein</fullName>
    </recommendedName>
</protein>
<evidence type="ECO:0000259" key="2">
    <source>
        <dbReference type="Pfam" id="PF11976"/>
    </source>
</evidence>
<organism evidence="3 4">
    <name type="scientific">Recurvomyces mirabilis</name>
    <dbReference type="NCBI Taxonomy" id="574656"/>
    <lineage>
        <taxon>Eukaryota</taxon>
        <taxon>Fungi</taxon>
        <taxon>Dikarya</taxon>
        <taxon>Ascomycota</taxon>
        <taxon>Pezizomycotina</taxon>
        <taxon>Dothideomycetes</taxon>
        <taxon>Dothideomycetidae</taxon>
        <taxon>Mycosphaerellales</taxon>
        <taxon>Teratosphaeriaceae</taxon>
        <taxon>Recurvomyces</taxon>
    </lineage>
</organism>
<dbReference type="InterPro" id="IPR029071">
    <property type="entry name" value="Ubiquitin-like_domsf"/>
</dbReference>
<feature type="region of interest" description="Disordered" evidence="1">
    <location>
        <begin position="185"/>
        <end position="218"/>
    </location>
</feature>
<name>A0AAE0WTR7_9PEZI</name>
<accession>A0AAE0WTR7</accession>
<reference evidence="3" key="1">
    <citation type="submission" date="2023-07" db="EMBL/GenBank/DDBJ databases">
        <title>Black Yeasts Isolated from many extreme environments.</title>
        <authorList>
            <person name="Coleine C."/>
            <person name="Stajich J.E."/>
            <person name="Selbmann L."/>
        </authorList>
    </citation>
    <scope>NUCLEOTIDE SEQUENCE</scope>
    <source>
        <strain evidence="3">CCFEE 5485</strain>
    </source>
</reference>
<dbReference type="Proteomes" id="UP001274830">
    <property type="component" value="Unassembled WGS sequence"/>
</dbReference>
<feature type="compositionally biased region" description="Polar residues" evidence="1">
    <location>
        <begin position="195"/>
        <end position="217"/>
    </location>
</feature>
<gene>
    <name evidence="3" type="ORF">LTR78_002471</name>
</gene>
<feature type="region of interest" description="Disordered" evidence="1">
    <location>
        <begin position="331"/>
        <end position="355"/>
    </location>
</feature>
<dbReference type="Gene3D" id="3.10.20.90">
    <property type="entry name" value="Phosphatidylinositol 3-kinase Catalytic Subunit, Chain A, domain 1"/>
    <property type="match status" value="1"/>
</dbReference>
<proteinExistence type="predicted"/>
<dbReference type="Pfam" id="PF11976">
    <property type="entry name" value="Rad60-SLD"/>
    <property type="match status" value="1"/>
</dbReference>
<comment type="caution">
    <text evidence="3">The sequence shown here is derived from an EMBL/GenBank/DDBJ whole genome shotgun (WGS) entry which is preliminary data.</text>
</comment>
<keyword evidence="4" id="KW-1185">Reference proteome</keyword>
<evidence type="ECO:0000256" key="1">
    <source>
        <dbReference type="SAM" id="MobiDB-lite"/>
    </source>
</evidence>
<evidence type="ECO:0000313" key="3">
    <source>
        <dbReference type="EMBL" id="KAK3677621.1"/>
    </source>
</evidence>
<dbReference type="AlphaFoldDB" id="A0AAE0WTR7"/>
<feature type="compositionally biased region" description="Polar residues" evidence="1">
    <location>
        <begin position="12"/>
        <end position="26"/>
    </location>
</feature>
<feature type="region of interest" description="Disordered" evidence="1">
    <location>
        <begin position="1"/>
        <end position="134"/>
    </location>
</feature>
<dbReference type="EMBL" id="JAUTXT010000006">
    <property type="protein sequence ID" value="KAK3677621.1"/>
    <property type="molecule type" value="Genomic_DNA"/>
</dbReference>
<feature type="compositionally biased region" description="Basic and acidic residues" evidence="1">
    <location>
        <begin position="30"/>
        <end position="74"/>
    </location>
</feature>
<evidence type="ECO:0000313" key="4">
    <source>
        <dbReference type="Proteomes" id="UP001274830"/>
    </source>
</evidence>
<feature type="compositionally biased region" description="Acidic residues" evidence="1">
    <location>
        <begin position="342"/>
        <end position="353"/>
    </location>
</feature>
<dbReference type="InterPro" id="IPR022617">
    <property type="entry name" value="Rad60/SUMO-like_dom"/>
</dbReference>